<evidence type="ECO:0000259" key="3">
    <source>
        <dbReference type="PROSITE" id="PS50977"/>
    </source>
</evidence>
<evidence type="ECO:0000313" key="4">
    <source>
        <dbReference type="EMBL" id="MBO1901914.1"/>
    </source>
</evidence>
<dbReference type="GO" id="GO:0000976">
    <property type="term" value="F:transcription cis-regulatory region binding"/>
    <property type="evidence" value="ECO:0007669"/>
    <property type="project" value="TreeGrafter"/>
</dbReference>
<dbReference type="RefSeq" id="WP_208097676.1">
    <property type="nucleotide sequence ID" value="NZ_JAGDYM010000009.1"/>
</dbReference>
<reference evidence="4" key="1">
    <citation type="submission" date="2021-03" db="EMBL/GenBank/DDBJ databases">
        <title>Leucobacter chromiisoli sp. nov., isolated from chromium-containing soil of chemical plant.</title>
        <authorList>
            <person name="Xu Z."/>
        </authorList>
    </citation>
    <scope>NUCLEOTIDE SEQUENCE</scope>
    <source>
        <strain evidence="4">S27</strain>
    </source>
</reference>
<dbReference type="InterPro" id="IPR009057">
    <property type="entry name" value="Homeodomain-like_sf"/>
</dbReference>
<feature type="DNA-binding region" description="H-T-H motif" evidence="2">
    <location>
        <begin position="30"/>
        <end position="49"/>
    </location>
</feature>
<dbReference type="Proteomes" id="UP000664382">
    <property type="component" value="Unassembled WGS sequence"/>
</dbReference>
<gene>
    <name evidence="4" type="ORF">J4H92_08125</name>
</gene>
<dbReference type="Gene3D" id="1.10.357.10">
    <property type="entry name" value="Tetracycline Repressor, domain 2"/>
    <property type="match status" value="1"/>
</dbReference>
<dbReference type="PRINTS" id="PR00455">
    <property type="entry name" value="HTHTETR"/>
</dbReference>
<dbReference type="Pfam" id="PF00440">
    <property type="entry name" value="TetR_N"/>
    <property type="match status" value="1"/>
</dbReference>
<dbReference type="GO" id="GO:0003700">
    <property type="term" value="F:DNA-binding transcription factor activity"/>
    <property type="evidence" value="ECO:0007669"/>
    <property type="project" value="TreeGrafter"/>
</dbReference>
<dbReference type="InterPro" id="IPR001647">
    <property type="entry name" value="HTH_TetR"/>
</dbReference>
<dbReference type="PROSITE" id="PS50977">
    <property type="entry name" value="HTH_TETR_2"/>
    <property type="match status" value="1"/>
</dbReference>
<dbReference type="InterPro" id="IPR050109">
    <property type="entry name" value="HTH-type_TetR-like_transc_reg"/>
</dbReference>
<dbReference type="SUPFAM" id="SSF46689">
    <property type="entry name" value="Homeodomain-like"/>
    <property type="match status" value="1"/>
</dbReference>
<organism evidence="4 5">
    <name type="scientific">Leucobacter weissii</name>
    <dbReference type="NCBI Taxonomy" id="1983706"/>
    <lineage>
        <taxon>Bacteria</taxon>
        <taxon>Bacillati</taxon>
        <taxon>Actinomycetota</taxon>
        <taxon>Actinomycetes</taxon>
        <taxon>Micrococcales</taxon>
        <taxon>Microbacteriaceae</taxon>
        <taxon>Leucobacter</taxon>
    </lineage>
</organism>
<keyword evidence="5" id="KW-1185">Reference proteome</keyword>
<proteinExistence type="predicted"/>
<evidence type="ECO:0000313" key="5">
    <source>
        <dbReference type="Proteomes" id="UP000664382"/>
    </source>
</evidence>
<dbReference type="PANTHER" id="PTHR30055">
    <property type="entry name" value="HTH-TYPE TRANSCRIPTIONAL REGULATOR RUTR"/>
    <property type="match status" value="1"/>
</dbReference>
<sequence>MSGTRGAATAAAIEDAALDLVLDRGYERVTVDLICEVAGVSQRTFFNHFPTKDDALLGRDVPDIDEPAARRFIVGTGPMLQDALSLVAPPAEGASISRLADRMKAISSVPSLLAGHLARIAAVDDEVRELVDLRLRRQKPEMDERRRLEEAEMLTSLLGAVMRWIAVASSRDDSDTVGFADLVRRARLVLDEVVRDSPPAPADPL</sequence>
<feature type="domain" description="HTH tetR-type" evidence="3">
    <location>
        <begin position="7"/>
        <end position="67"/>
    </location>
</feature>
<dbReference type="EMBL" id="JAGDYM010000009">
    <property type="protein sequence ID" value="MBO1901914.1"/>
    <property type="molecule type" value="Genomic_DNA"/>
</dbReference>
<dbReference type="PROSITE" id="PS01081">
    <property type="entry name" value="HTH_TETR_1"/>
    <property type="match status" value="1"/>
</dbReference>
<dbReference type="AlphaFoldDB" id="A0A939S619"/>
<evidence type="ECO:0000256" key="1">
    <source>
        <dbReference type="ARBA" id="ARBA00023125"/>
    </source>
</evidence>
<dbReference type="PANTHER" id="PTHR30055:SF226">
    <property type="entry name" value="HTH-TYPE TRANSCRIPTIONAL REGULATOR PKSA"/>
    <property type="match status" value="1"/>
</dbReference>
<protein>
    <submittedName>
        <fullName evidence="4">TetR family transcriptional regulator</fullName>
    </submittedName>
</protein>
<dbReference type="InterPro" id="IPR023772">
    <property type="entry name" value="DNA-bd_HTH_TetR-type_CS"/>
</dbReference>
<comment type="caution">
    <text evidence="4">The sequence shown here is derived from an EMBL/GenBank/DDBJ whole genome shotgun (WGS) entry which is preliminary data.</text>
</comment>
<accession>A0A939S619</accession>
<keyword evidence="1 2" id="KW-0238">DNA-binding</keyword>
<evidence type="ECO:0000256" key="2">
    <source>
        <dbReference type="PROSITE-ProRule" id="PRU00335"/>
    </source>
</evidence>
<name>A0A939S619_9MICO</name>